<dbReference type="GO" id="GO:0004526">
    <property type="term" value="F:ribonuclease P activity"/>
    <property type="evidence" value="ECO:0007669"/>
    <property type="project" value="TreeGrafter"/>
</dbReference>
<dbReference type="InterPro" id="IPR013893">
    <property type="entry name" value="RNase_P_Rpp40"/>
</dbReference>
<dbReference type="GO" id="GO:0000171">
    <property type="term" value="F:ribonuclease MRP activity"/>
    <property type="evidence" value="ECO:0007669"/>
    <property type="project" value="TreeGrafter"/>
</dbReference>
<dbReference type="PANTHER" id="PTHR15396:SF1">
    <property type="entry name" value="RIBONUCLEASE P PROTEIN SUBUNIT P40"/>
    <property type="match status" value="1"/>
</dbReference>
<proteinExistence type="predicted"/>
<evidence type="ECO:0000313" key="2">
    <source>
        <dbReference type="Proteomes" id="UP000829685"/>
    </source>
</evidence>
<dbReference type="PANTHER" id="PTHR15396">
    <property type="entry name" value="RIBONUCLEASE P PROTEIN SUBUNIT P40"/>
    <property type="match status" value="1"/>
</dbReference>
<evidence type="ECO:0000313" key="1">
    <source>
        <dbReference type="EMBL" id="KAI1874696.1"/>
    </source>
</evidence>
<name>A0A9P9WQB1_9PEZI</name>
<keyword evidence="2" id="KW-1185">Reference proteome</keyword>
<organism evidence="1 2">
    <name type="scientific">Neoarthrinium moseri</name>
    <dbReference type="NCBI Taxonomy" id="1658444"/>
    <lineage>
        <taxon>Eukaryota</taxon>
        <taxon>Fungi</taxon>
        <taxon>Dikarya</taxon>
        <taxon>Ascomycota</taxon>
        <taxon>Pezizomycotina</taxon>
        <taxon>Sordariomycetes</taxon>
        <taxon>Xylariomycetidae</taxon>
        <taxon>Amphisphaeriales</taxon>
        <taxon>Apiosporaceae</taxon>
        <taxon>Neoarthrinium</taxon>
    </lineage>
</organism>
<protein>
    <submittedName>
        <fullName evidence="1">Uncharacterized protein</fullName>
    </submittedName>
</protein>
<accession>A0A9P9WQB1</accession>
<gene>
    <name evidence="1" type="ORF">JX265_004904</name>
</gene>
<comment type="caution">
    <text evidence="1">The sequence shown here is derived from an EMBL/GenBank/DDBJ whole genome shotgun (WGS) entry which is preliminary data.</text>
</comment>
<dbReference type="GO" id="GO:0030681">
    <property type="term" value="C:multimeric ribonuclease P complex"/>
    <property type="evidence" value="ECO:0007669"/>
    <property type="project" value="TreeGrafter"/>
</dbReference>
<dbReference type="GO" id="GO:0001682">
    <property type="term" value="P:tRNA 5'-leader removal"/>
    <property type="evidence" value="ECO:0007669"/>
    <property type="project" value="InterPro"/>
</dbReference>
<dbReference type="GO" id="GO:0000172">
    <property type="term" value="C:ribonuclease MRP complex"/>
    <property type="evidence" value="ECO:0007669"/>
    <property type="project" value="TreeGrafter"/>
</dbReference>
<sequence length="358" mass="40302">MISFPTPSVYQASKCYFTHGTLAHPDPKQLPSKGKPWSTLLGQDFVHKVDLILPQQSFEKLRMKLGQDAYSPTHSRVIMTLGDILNGEFFTQYIKVGNIMMLSEGRIGQDNVFAIKDGTLTMYLEKEMYERAGLAGRPHGVKGKRGLKPRWVVQYDLRSPASFPGKNGFDRLLYACKNVFNRPVTWLFRSISEIPDPDPLAKHFPTKYTSAPFIVEDIHAMVPALKPPQTSLVAHDRLDVEEFGTDLYEWLSLLRLESPRINTGDQIDPHLSRYALPGGPGGLQQADLCKVSWQGFISPAWTRQVLVDTILALPSRSWFSLSVSSFGREITGNSTECTILRPENSPGEYLLWDVHGHE</sequence>
<dbReference type="EMBL" id="JAFIMR010000009">
    <property type="protein sequence ID" value="KAI1874696.1"/>
    <property type="molecule type" value="Genomic_DNA"/>
</dbReference>
<dbReference type="GO" id="GO:0000447">
    <property type="term" value="P:endonucleolytic cleavage in ITS1 to separate SSU-rRNA from 5.8S rRNA and LSU-rRNA from tricistronic rRNA transcript (SSU-rRNA, 5.8S rRNA, LSU-rRNA)"/>
    <property type="evidence" value="ECO:0007669"/>
    <property type="project" value="TreeGrafter"/>
</dbReference>
<dbReference type="Proteomes" id="UP000829685">
    <property type="component" value="Unassembled WGS sequence"/>
</dbReference>
<reference evidence="1" key="1">
    <citation type="submission" date="2021-03" db="EMBL/GenBank/DDBJ databases">
        <title>Revisited historic fungal species revealed as producer of novel bioactive compounds through whole genome sequencing and comparative genomics.</title>
        <authorList>
            <person name="Vignolle G.A."/>
            <person name="Hochenegger N."/>
            <person name="Mach R.L."/>
            <person name="Mach-Aigner A.R."/>
            <person name="Javad Rahimi M."/>
            <person name="Salim K.A."/>
            <person name="Chan C.M."/>
            <person name="Lim L.B.L."/>
            <person name="Cai F."/>
            <person name="Druzhinina I.S."/>
            <person name="U'Ren J.M."/>
            <person name="Derntl C."/>
        </authorList>
    </citation>
    <scope>NUCLEOTIDE SEQUENCE</scope>
    <source>
        <strain evidence="1">TUCIM 5799</strain>
    </source>
</reference>
<dbReference type="AlphaFoldDB" id="A0A9P9WQB1"/>
<dbReference type="Pfam" id="PF08584">
    <property type="entry name" value="Ribonuc_P_40"/>
    <property type="match status" value="1"/>
</dbReference>